<name>A0ABN3GTR0_9PSEU</name>
<dbReference type="SMART" id="SM00345">
    <property type="entry name" value="HTH_GNTR"/>
    <property type="match status" value="1"/>
</dbReference>
<dbReference type="PANTHER" id="PTHR43537:SF45">
    <property type="entry name" value="GNTR FAMILY REGULATORY PROTEIN"/>
    <property type="match status" value="1"/>
</dbReference>
<dbReference type="Proteomes" id="UP001501218">
    <property type="component" value="Unassembled WGS sequence"/>
</dbReference>
<dbReference type="InterPro" id="IPR036388">
    <property type="entry name" value="WH-like_DNA-bd_sf"/>
</dbReference>
<keyword evidence="6" id="KW-1185">Reference proteome</keyword>
<protein>
    <submittedName>
        <fullName evidence="5">GntR family transcriptional regulator</fullName>
    </submittedName>
</protein>
<dbReference type="InterPro" id="IPR000524">
    <property type="entry name" value="Tscrpt_reg_HTH_GntR"/>
</dbReference>
<dbReference type="InterPro" id="IPR011711">
    <property type="entry name" value="GntR_C"/>
</dbReference>
<dbReference type="PROSITE" id="PS50949">
    <property type="entry name" value="HTH_GNTR"/>
    <property type="match status" value="1"/>
</dbReference>
<dbReference type="Gene3D" id="1.20.120.530">
    <property type="entry name" value="GntR ligand-binding domain-like"/>
    <property type="match status" value="1"/>
</dbReference>
<dbReference type="Pfam" id="PF07729">
    <property type="entry name" value="FCD"/>
    <property type="match status" value="1"/>
</dbReference>
<proteinExistence type="predicted"/>
<dbReference type="Gene3D" id="1.10.10.10">
    <property type="entry name" value="Winged helix-like DNA-binding domain superfamily/Winged helix DNA-binding domain"/>
    <property type="match status" value="1"/>
</dbReference>
<evidence type="ECO:0000256" key="3">
    <source>
        <dbReference type="ARBA" id="ARBA00023163"/>
    </source>
</evidence>
<comment type="caution">
    <text evidence="5">The sequence shown here is derived from an EMBL/GenBank/DDBJ whole genome shotgun (WGS) entry which is preliminary data.</text>
</comment>
<keyword evidence="3" id="KW-0804">Transcription</keyword>
<evidence type="ECO:0000256" key="2">
    <source>
        <dbReference type="ARBA" id="ARBA00023125"/>
    </source>
</evidence>
<evidence type="ECO:0000259" key="4">
    <source>
        <dbReference type="PROSITE" id="PS50949"/>
    </source>
</evidence>
<dbReference type="SMART" id="SM00895">
    <property type="entry name" value="FCD"/>
    <property type="match status" value="1"/>
</dbReference>
<organism evidence="5 6">
    <name type="scientific">Saccharopolyspora halophila</name>
    <dbReference type="NCBI Taxonomy" id="405551"/>
    <lineage>
        <taxon>Bacteria</taxon>
        <taxon>Bacillati</taxon>
        <taxon>Actinomycetota</taxon>
        <taxon>Actinomycetes</taxon>
        <taxon>Pseudonocardiales</taxon>
        <taxon>Pseudonocardiaceae</taxon>
        <taxon>Saccharopolyspora</taxon>
    </lineage>
</organism>
<evidence type="ECO:0000313" key="6">
    <source>
        <dbReference type="Proteomes" id="UP001501218"/>
    </source>
</evidence>
<keyword evidence="1" id="KW-0805">Transcription regulation</keyword>
<reference evidence="5 6" key="1">
    <citation type="journal article" date="2019" name="Int. J. Syst. Evol. Microbiol.">
        <title>The Global Catalogue of Microorganisms (GCM) 10K type strain sequencing project: providing services to taxonomists for standard genome sequencing and annotation.</title>
        <authorList>
            <consortium name="The Broad Institute Genomics Platform"/>
            <consortium name="The Broad Institute Genome Sequencing Center for Infectious Disease"/>
            <person name="Wu L."/>
            <person name="Ma J."/>
        </authorList>
    </citation>
    <scope>NUCLEOTIDE SEQUENCE [LARGE SCALE GENOMIC DNA]</scope>
    <source>
        <strain evidence="5 6">JCM 16221</strain>
    </source>
</reference>
<evidence type="ECO:0000256" key="1">
    <source>
        <dbReference type="ARBA" id="ARBA00023015"/>
    </source>
</evidence>
<dbReference type="SUPFAM" id="SSF46785">
    <property type="entry name" value="Winged helix' DNA-binding domain"/>
    <property type="match status" value="1"/>
</dbReference>
<gene>
    <name evidence="5" type="ORF">GCM10009854_44890</name>
</gene>
<feature type="domain" description="HTH gntR-type" evidence="4">
    <location>
        <begin position="12"/>
        <end position="79"/>
    </location>
</feature>
<evidence type="ECO:0000313" key="5">
    <source>
        <dbReference type="EMBL" id="GAA2360735.1"/>
    </source>
</evidence>
<accession>A0ABN3GTR0</accession>
<dbReference type="SUPFAM" id="SSF48008">
    <property type="entry name" value="GntR ligand-binding domain-like"/>
    <property type="match status" value="1"/>
</dbReference>
<dbReference type="InterPro" id="IPR000485">
    <property type="entry name" value="AsnC-type_HTH_dom"/>
</dbReference>
<dbReference type="PANTHER" id="PTHR43537">
    <property type="entry name" value="TRANSCRIPTIONAL REGULATOR, GNTR FAMILY"/>
    <property type="match status" value="1"/>
</dbReference>
<dbReference type="RefSeq" id="WP_344136494.1">
    <property type="nucleotide sequence ID" value="NZ_BAAARA010000021.1"/>
</dbReference>
<sequence length="236" mass="26485">MTTDAPADDATTSKSQLAYEWLRDRIVSHRFTPGYRLVLSQLAAELGVSTVPVREAIRRLEAEGLVTYEKNVGAQVALVDESEYVTTMQTLAVVEGAATGFSAPLLAGEDLAKARAVNQRMRDSLEHFDPRRFTELNEEFHSVLFLRCPNEHMTDLVRRGWGRLRMLRDSTFSFVPGRAVQSVDEHDHILDLIEGGADPIDVELAARRHRTATLDALLRFQHDQQETVGREARDGT</sequence>
<dbReference type="Pfam" id="PF00392">
    <property type="entry name" value="GntR"/>
    <property type="match status" value="1"/>
</dbReference>
<keyword evidence="2" id="KW-0238">DNA-binding</keyword>
<dbReference type="EMBL" id="BAAARA010000021">
    <property type="protein sequence ID" value="GAA2360735.1"/>
    <property type="molecule type" value="Genomic_DNA"/>
</dbReference>
<dbReference type="InterPro" id="IPR008920">
    <property type="entry name" value="TF_FadR/GntR_C"/>
</dbReference>
<dbReference type="PRINTS" id="PR00033">
    <property type="entry name" value="HTHASNC"/>
</dbReference>
<dbReference type="CDD" id="cd07377">
    <property type="entry name" value="WHTH_GntR"/>
    <property type="match status" value="1"/>
</dbReference>
<dbReference type="InterPro" id="IPR036390">
    <property type="entry name" value="WH_DNA-bd_sf"/>
</dbReference>